<dbReference type="SFLD" id="SFLDG01140">
    <property type="entry name" value="C2.B:_Phosphomannomutase_and_P"/>
    <property type="match status" value="1"/>
</dbReference>
<dbReference type="GO" id="GO:0050531">
    <property type="term" value="F:mannosyl-3-phosphoglycerate phosphatase activity"/>
    <property type="evidence" value="ECO:0007669"/>
    <property type="project" value="InterPro"/>
</dbReference>
<accession>A0AAW7X476</accession>
<gene>
    <name evidence="4" type="ORF">Q4521_02950</name>
</gene>
<name>A0AAW7X476_9GAMM</name>
<dbReference type="NCBIfam" id="TIGR01486">
    <property type="entry name" value="HAD-SF-IIB-MPGP"/>
    <property type="match status" value="1"/>
</dbReference>
<comment type="caution">
    <text evidence="4">The sequence shown here is derived from an EMBL/GenBank/DDBJ whole genome shotgun (WGS) entry which is preliminary data.</text>
</comment>
<dbReference type="Pfam" id="PF08282">
    <property type="entry name" value="Hydrolase_3"/>
    <property type="match status" value="1"/>
</dbReference>
<dbReference type="PANTHER" id="PTHR10000">
    <property type="entry name" value="PHOSPHOSERINE PHOSPHATASE"/>
    <property type="match status" value="1"/>
</dbReference>
<dbReference type="AlphaFoldDB" id="A0AAW7X476"/>
<protein>
    <submittedName>
        <fullName evidence="4">HAD-IIB family hydrolase</fullName>
    </submittedName>
</protein>
<reference evidence="4" key="1">
    <citation type="submission" date="2023-07" db="EMBL/GenBank/DDBJ databases">
        <title>Genome content predicts the carbon catabolic preferences of heterotrophic bacteria.</title>
        <authorList>
            <person name="Gralka M."/>
        </authorList>
    </citation>
    <scope>NUCLEOTIDE SEQUENCE</scope>
    <source>
        <strain evidence="4">I3M17_2</strain>
    </source>
</reference>
<evidence type="ECO:0000256" key="2">
    <source>
        <dbReference type="ARBA" id="ARBA00022801"/>
    </source>
</evidence>
<keyword evidence="3" id="KW-0460">Magnesium</keyword>
<evidence type="ECO:0000313" key="5">
    <source>
        <dbReference type="Proteomes" id="UP001169760"/>
    </source>
</evidence>
<dbReference type="EMBL" id="JAUOPB010000002">
    <property type="protein sequence ID" value="MDO6421421.1"/>
    <property type="molecule type" value="Genomic_DNA"/>
</dbReference>
<evidence type="ECO:0000256" key="3">
    <source>
        <dbReference type="ARBA" id="ARBA00022842"/>
    </source>
</evidence>
<dbReference type="InterPro" id="IPR023214">
    <property type="entry name" value="HAD_sf"/>
</dbReference>
<keyword evidence="2 4" id="KW-0378">Hydrolase</keyword>
<organism evidence="4 5">
    <name type="scientific">Saccharophagus degradans</name>
    <dbReference type="NCBI Taxonomy" id="86304"/>
    <lineage>
        <taxon>Bacteria</taxon>
        <taxon>Pseudomonadati</taxon>
        <taxon>Pseudomonadota</taxon>
        <taxon>Gammaproteobacteria</taxon>
        <taxon>Cellvibrionales</taxon>
        <taxon>Cellvibrionaceae</taxon>
        <taxon>Saccharophagus</taxon>
    </lineage>
</organism>
<dbReference type="GO" id="GO:0051479">
    <property type="term" value="P:mannosylglycerate biosynthetic process"/>
    <property type="evidence" value="ECO:0007669"/>
    <property type="project" value="InterPro"/>
</dbReference>
<dbReference type="GO" id="GO:0000287">
    <property type="term" value="F:magnesium ion binding"/>
    <property type="evidence" value="ECO:0007669"/>
    <property type="project" value="TreeGrafter"/>
</dbReference>
<proteinExistence type="predicted"/>
<dbReference type="Gene3D" id="3.30.980.20">
    <property type="entry name" value="Putative mannosyl-3-phosphoglycerate phosphatase, domain 2"/>
    <property type="match status" value="1"/>
</dbReference>
<evidence type="ECO:0000313" key="4">
    <source>
        <dbReference type="EMBL" id="MDO6421421.1"/>
    </source>
</evidence>
<dbReference type="InterPro" id="IPR036412">
    <property type="entry name" value="HAD-like_sf"/>
</dbReference>
<dbReference type="Proteomes" id="UP001169760">
    <property type="component" value="Unassembled WGS sequence"/>
</dbReference>
<dbReference type="RefSeq" id="WP_303490865.1">
    <property type="nucleotide sequence ID" value="NZ_JAUOPB010000002.1"/>
</dbReference>
<dbReference type="InterPro" id="IPR006379">
    <property type="entry name" value="HAD-SF_hydro_IIB"/>
</dbReference>
<keyword evidence="1" id="KW-0479">Metal-binding</keyword>
<dbReference type="GO" id="GO:0005829">
    <property type="term" value="C:cytosol"/>
    <property type="evidence" value="ECO:0007669"/>
    <property type="project" value="TreeGrafter"/>
</dbReference>
<dbReference type="SFLD" id="SFLDG01142">
    <property type="entry name" value="C2.B.2:_Mannosyl-3-phosphoglyc"/>
    <property type="match status" value="1"/>
</dbReference>
<evidence type="ECO:0000256" key="1">
    <source>
        <dbReference type="ARBA" id="ARBA00022723"/>
    </source>
</evidence>
<dbReference type="SFLD" id="SFLDS00003">
    <property type="entry name" value="Haloacid_Dehalogenase"/>
    <property type="match status" value="1"/>
</dbReference>
<dbReference type="SUPFAM" id="SSF56784">
    <property type="entry name" value="HAD-like"/>
    <property type="match status" value="1"/>
</dbReference>
<dbReference type="InterPro" id="IPR006381">
    <property type="entry name" value="HAD-SF-IIB-MPGP"/>
</dbReference>
<dbReference type="NCBIfam" id="TIGR01484">
    <property type="entry name" value="HAD-SF-IIB"/>
    <property type="match status" value="1"/>
</dbReference>
<sequence length="277" mass="30708">MNNEENTQAAPHVEYLISTDLDGTLLDHHTYSWAEASPAINLLKEHAIPIVINTSKTREEVIALQQEIELCDPFIVENGSAIFIHANDDRFERRGMVQQGTLLCETLGIARAVITDKLKSLKAETGFKFTSFSEFSVQDIIDHTGLSEAGAQLAQNRAYSEPLIWQDSDENFETFKQAILSAGFKILHGGRFIHILGKTNKGLAAQSLMQRMKYEGQTQMIALGDSGNDLDMLNIASTPVLIKSPAHEFPNCIRADAIKTTAYGPKGWNDTIIDLIF</sequence>
<dbReference type="Gene3D" id="3.40.50.1000">
    <property type="entry name" value="HAD superfamily/HAD-like"/>
    <property type="match status" value="1"/>
</dbReference>
<dbReference type="PANTHER" id="PTHR10000:SF8">
    <property type="entry name" value="HAD SUPERFAMILY HYDROLASE-LIKE, TYPE 3"/>
    <property type="match status" value="1"/>
</dbReference>